<name>A0AAD9NLY2_RIDPI</name>
<dbReference type="Proteomes" id="UP001209878">
    <property type="component" value="Unassembled WGS sequence"/>
</dbReference>
<evidence type="ECO:0000313" key="3">
    <source>
        <dbReference type="Proteomes" id="UP001209878"/>
    </source>
</evidence>
<protein>
    <submittedName>
        <fullName evidence="2">Uncharacterized protein</fullName>
    </submittedName>
</protein>
<accession>A0AAD9NLY2</accession>
<dbReference type="EMBL" id="JAODUO010000997">
    <property type="protein sequence ID" value="KAK2172044.1"/>
    <property type="molecule type" value="Genomic_DNA"/>
</dbReference>
<reference evidence="2" key="1">
    <citation type="journal article" date="2023" name="Mol. Biol. Evol.">
        <title>Third-Generation Sequencing Reveals the Adaptive Role of the Epigenome in Three Deep-Sea Polychaetes.</title>
        <authorList>
            <person name="Perez M."/>
            <person name="Aroh O."/>
            <person name="Sun Y."/>
            <person name="Lan Y."/>
            <person name="Juniper S.K."/>
            <person name="Young C.R."/>
            <person name="Angers B."/>
            <person name="Qian P.Y."/>
        </authorList>
    </citation>
    <scope>NUCLEOTIDE SEQUENCE</scope>
    <source>
        <strain evidence="2">R07B-5</strain>
    </source>
</reference>
<evidence type="ECO:0000256" key="1">
    <source>
        <dbReference type="SAM" id="MobiDB-lite"/>
    </source>
</evidence>
<comment type="caution">
    <text evidence="2">The sequence shown here is derived from an EMBL/GenBank/DDBJ whole genome shotgun (WGS) entry which is preliminary data.</text>
</comment>
<gene>
    <name evidence="2" type="ORF">NP493_996g01009</name>
</gene>
<feature type="region of interest" description="Disordered" evidence="1">
    <location>
        <begin position="61"/>
        <end position="88"/>
    </location>
</feature>
<evidence type="ECO:0000313" key="2">
    <source>
        <dbReference type="EMBL" id="KAK2172044.1"/>
    </source>
</evidence>
<sequence length="129" mass="14416">MSDDSTMCPQGPKRLRYNAFGIQYIREKTRSERLGLPSWCNNICLPRWTRRLRLPRRCCKHGRQQGDVDSGQLSPNGSSECPLLSPPSRDTLGDDYVEYNLENIVISGGGTKGYAFVGALKVSTCHCCC</sequence>
<proteinExistence type="predicted"/>
<organism evidence="2 3">
    <name type="scientific">Ridgeia piscesae</name>
    <name type="common">Tubeworm</name>
    <dbReference type="NCBI Taxonomy" id="27915"/>
    <lineage>
        <taxon>Eukaryota</taxon>
        <taxon>Metazoa</taxon>
        <taxon>Spiralia</taxon>
        <taxon>Lophotrochozoa</taxon>
        <taxon>Annelida</taxon>
        <taxon>Polychaeta</taxon>
        <taxon>Sedentaria</taxon>
        <taxon>Canalipalpata</taxon>
        <taxon>Sabellida</taxon>
        <taxon>Siboglinidae</taxon>
        <taxon>Ridgeia</taxon>
    </lineage>
</organism>
<keyword evidence="3" id="KW-1185">Reference proteome</keyword>
<dbReference type="AlphaFoldDB" id="A0AAD9NLY2"/>